<dbReference type="SMART" id="SM00642">
    <property type="entry name" value="Aamy"/>
    <property type="match status" value="1"/>
</dbReference>
<protein>
    <submittedName>
        <fullName evidence="8">KxYKxGKxW signal peptide domain-containing protein</fullName>
    </submittedName>
</protein>
<organism evidence="8 9">
    <name type="scientific">Streptococcus caledonicus</name>
    <dbReference type="NCBI Taxonomy" id="2614158"/>
    <lineage>
        <taxon>Bacteria</taxon>
        <taxon>Bacillati</taxon>
        <taxon>Bacillota</taxon>
        <taxon>Bacilli</taxon>
        <taxon>Lactobacillales</taxon>
        <taxon>Streptococcaceae</taxon>
        <taxon>Streptococcus</taxon>
    </lineage>
</organism>
<gene>
    <name evidence="8" type="ORF">ACFPQ3_04665</name>
</gene>
<feature type="transmembrane region" description="Helical" evidence="6">
    <location>
        <begin position="1805"/>
        <end position="1824"/>
    </location>
</feature>
<dbReference type="PANTHER" id="PTHR43002">
    <property type="entry name" value="GLYCOGEN DEBRANCHING ENZYME"/>
    <property type="match status" value="1"/>
</dbReference>
<sequence length="1833" mass="203603">MSKNNKFLDKKINGFRMWKSGKKWLFGATIITATSFIIETQTVSASSETNTVSSAVVNSNSSTGENGSIGGTPSTGPESDVEAVTPKTETIATVSNDPASETAAVPMSSEGTPVAASLTPSSEDKSTPAPRSVRSASTSEPVEETKEFKIEQFSEKKPVTIHFETDDNNAKYYAWVWGTGIAEQDDKFNELTNNNGKHEITLNVKPEKTYLNYIITKGQGWNNGAVKQTGNMVATVNEFAPTHVYIGKDKSTNSGKKSWYTQTSAQEENFDKMFAYEDKVVDTSEPDNFKTVGSLGRLGATLNEETGEARLNLWAPTAKSVKVNIYKTEAGYNSERIFQIDMKRGTVSNQDNYQKNTVGVWTADLTQEILKKHGLSTAEKLSYDYELEIPNAYFIQAEDKKKKVNDNTWVHDYYIYRNSKTGKVLNGVKDAILGEREAKWEEVASFYASDAVVHKDQSDLNSEIIPQEQVYQKVQTQDPYSVALTQNGSRSVILNPSKYGKVTQSNAKRVSSLSELSVMEMDVRDFSIDEKSGVSVKNRGNFLGVIEDTKTDKGKLTGLNYLKYTGVKYVQIMPVNDFQSVPELLPSEEDNTKLAEKEKDGVHNNQQNWGYDPKNYNAPDGSYSSDPSKPEVRIEELKKMVQGLHNAGINVVLDVVYNHLFDGQRNPFEWTVPGYYYAVNGDGAMNNDVGVGNAVRSNSRMMRQYIVNSVVYWATEYGIDGFRFDAMSDLDTKTLSDVRTALNKIDPKIVTYGEGWDSMGNYLKGDGDEVKASIGNAKRLPTYGFFDSTGRDAIAGSQYNEHGGAQGFVNRQSDYKSRLLDQVTKSLLGGLDQNYANPSQQLNYVEVHDGKTLYDLLKKYNEADSEVQLKNRVQLATAMSALSQGIHFSQMGQEFARTKNHEHNTYNGGDELNKIDWKLVEQNPDMVNFYKALVAFRTQEPLMHLTDYRDVNGQIGKPKMVITNAQENSGIITYELRGEKGDRYLVVFNNNTATENQGSLTLGGANSWYYGGKLDQQPLNHEGNRGRINDNNDFTNAFIVLSNSKNLYDRIGKTVGEKTVTLDHLSATVFYIPAEPKLLEMKTVKQTIHYVNKKGDVVSPEKERKVSFVTVTRQDPNFKFTFEKSAINTTEKDLGHKQNILTGLRDNAEVTYAYYAVDASTGKGIEVKEQPRLDDKGEPISNGKVIWKKVEGAGLVSGFEGEQLPEGYTRDKEKWLSSVRYHLEEVSHPKVEGYKVIEVTPHNVGNTEKIDLSALSIGGDNDIKVIYAKQSRAIIVSDNDPESNLQDKKQQPSQGYYVEGYEDEPILFNQSQIKLERLGYTYTINGKSSLEEAIKDTPKFGELDTVFNVVYLPKAAKAKVKFIDIDNNNDVVEEKIITGNTSNAFEVDFSSIDKDKYDILEVKPDKTAGSYYFDKIDDTDNISQVITVSLKHKHEISQIETVNRVVYKGVPNQQPKETIVTWTVDKDLVTNLSTYKPNIDQTIIDSPVVADYYTDEKSVTFENQAGDAQPNNQLKEVTYRPVIPLTKLEPAQPIIPLTKLEPAQPVIPLTKLEPAQPVIPLTKLEPAQPVIPLTKLEPAQPIIPLTKLEPAQPVIPLTKLEPAQPVIPLTKLEPAQPVIPLTKLEPAQPVIPLTKLEPAQPVIPLTKLEPAQPVIPLTKLEPAQPVIPLTKLEPAQPTIPLTKLEPAQPIIPLTKLEPAQPVIPLTKLEPAQPVISLTKLEPAQPIIPLTKLEPAQPVIPLTKLEPAQPVIPLTKLEPAQPVIPLTKLEPAMTVMSLEVTNSVKSSLASKEDTGVLLPKTGEEQLYLTMLGGLLSTLAIAGIWISDKNKKTND</sequence>
<dbReference type="InterPro" id="IPR006047">
    <property type="entry name" value="GH13_cat_dom"/>
</dbReference>
<dbReference type="Gene3D" id="3.20.20.80">
    <property type="entry name" value="Glycosidases"/>
    <property type="match status" value="1"/>
</dbReference>
<keyword evidence="4" id="KW-0572">Peptidoglycan-anchor</keyword>
<evidence type="ECO:0000313" key="8">
    <source>
        <dbReference type="EMBL" id="MFC5630897.1"/>
    </source>
</evidence>
<keyword evidence="1" id="KW-0134">Cell wall</keyword>
<dbReference type="Gene3D" id="2.60.40.10">
    <property type="entry name" value="Immunoglobulins"/>
    <property type="match status" value="1"/>
</dbReference>
<feature type="region of interest" description="Disordered" evidence="5">
    <location>
        <begin position="597"/>
        <end position="629"/>
    </location>
</feature>
<feature type="compositionally biased region" description="Polar residues" evidence="5">
    <location>
        <begin position="87"/>
        <end position="99"/>
    </location>
</feature>
<dbReference type="Gene3D" id="2.60.40.4300">
    <property type="match status" value="1"/>
</dbReference>
<evidence type="ECO:0000259" key="7">
    <source>
        <dbReference type="PROSITE" id="PS50847"/>
    </source>
</evidence>
<dbReference type="InterPro" id="IPR017853">
    <property type="entry name" value="GH"/>
</dbReference>
<dbReference type="RefSeq" id="WP_380433680.1">
    <property type="nucleotide sequence ID" value="NZ_JBHSOJ010000016.1"/>
</dbReference>
<reference evidence="9" key="1">
    <citation type="journal article" date="2019" name="Int. J. Syst. Evol. Microbiol.">
        <title>The Global Catalogue of Microorganisms (GCM) 10K type strain sequencing project: providing services to taxonomists for standard genome sequencing and annotation.</title>
        <authorList>
            <consortium name="The Broad Institute Genomics Platform"/>
            <consortium name="The Broad Institute Genome Sequencing Center for Infectious Disease"/>
            <person name="Wu L."/>
            <person name="Ma J."/>
        </authorList>
    </citation>
    <scope>NUCLEOTIDE SEQUENCE [LARGE SCALE GENOMIC DNA]</scope>
    <source>
        <strain evidence="9">DT43</strain>
    </source>
</reference>
<keyword evidence="9" id="KW-1185">Reference proteome</keyword>
<dbReference type="EMBL" id="JBHSOJ010000016">
    <property type="protein sequence ID" value="MFC5630897.1"/>
    <property type="molecule type" value="Genomic_DNA"/>
</dbReference>
<dbReference type="CDD" id="cd11341">
    <property type="entry name" value="AmyAc_Pullulanase_LD-like"/>
    <property type="match status" value="1"/>
</dbReference>
<dbReference type="SUPFAM" id="SSF51445">
    <property type="entry name" value="(Trans)glycosidases"/>
    <property type="match status" value="1"/>
</dbReference>
<dbReference type="InterPro" id="IPR019931">
    <property type="entry name" value="LPXTG_anchor"/>
</dbReference>
<dbReference type="Proteomes" id="UP001596110">
    <property type="component" value="Unassembled WGS sequence"/>
</dbReference>
<feature type="domain" description="Gram-positive cocci surface proteins LPxTG" evidence="7">
    <location>
        <begin position="1797"/>
        <end position="1833"/>
    </location>
</feature>
<keyword evidence="3" id="KW-0732">Signal</keyword>
<feature type="region of interest" description="Disordered" evidence="5">
    <location>
        <begin position="56"/>
        <end position="145"/>
    </location>
</feature>
<dbReference type="PROSITE" id="PS50847">
    <property type="entry name" value="GRAM_POS_ANCHORING"/>
    <property type="match status" value="1"/>
</dbReference>
<name>A0ABW0UBH2_9STRE</name>
<dbReference type="NCBIfam" id="TIGR01167">
    <property type="entry name" value="LPXTG_anchor"/>
    <property type="match status" value="1"/>
</dbReference>
<evidence type="ECO:0000313" key="9">
    <source>
        <dbReference type="Proteomes" id="UP001596110"/>
    </source>
</evidence>
<accession>A0ABW0UBH2</accession>
<dbReference type="InterPro" id="IPR022263">
    <property type="entry name" value="KxYKxGKxW"/>
</dbReference>
<evidence type="ECO:0000256" key="4">
    <source>
        <dbReference type="ARBA" id="ARBA00023088"/>
    </source>
</evidence>
<keyword evidence="6" id="KW-0472">Membrane</keyword>
<keyword evidence="6" id="KW-0812">Transmembrane</keyword>
<comment type="caution">
    <text evidence="8">The sequence shown here is derived from an EMBL/GenBank/DDBJ whole genome shotgun (WGS) entry which is preliminary data.</text>
</comment>
<evidence type="ECO:0000256" key="5">
    <source>
        <dbReference type="SAM" id="MobiDB-lite"/>
    </source>
</evidence>
<proteinExistence type="predicted"/>
<evidence type="ECO:0000256" key="3">
    <source>
        <dbReference type="ARBA" id="ARBA00022729"/>
    </source>
</evidence>
<keyword evidence="6" id="KW-1133">Transmembrane helix</keyword>
<evidence type="ECO:0000256" key="2">
    <source>
        <dbReference type="ARBA" id="ARBA00022525"/>
    </source>
</evidence>
<keyword evidence="2" id="KW-0964">Secreted</keyword>
<dbReference type="NCBIfam" id="TIGR03715">
    <property type="entry name" value="KxYKxGKxW"/>
    <property type="match status" value="1"/>
</dbReference>
<dbReference type="InterPro" id="IPR013783">
    <property type="entry name" value="Ig-like_fold"/>
</dbReference>
<evidence type="ECO:0000256" key="6">
    <source>
        <dbReference type="SAM" id="Phobius"/>
    </source>
</evidence>
<evidence type="ECO:0000256" key="1">
    <source>
        <dbReference type="ARBA" id="ARBA00022512"/>
    </source>
</evidence>